<keyword evidence="1" id="KW-0808">Transferase</keyword>
<evidence type="ECO:0000256" key="1">
    <source>
        <dbReference type="ARBA" id="ARBA00022679"/>
    </source>
</evidence>
<dbReference type="InterPro" id="IPR013747">
    <property type="entry name" value="ACP_syn_III_C"/>
</dbReference>
<feature type="domain" description="Beta-ketoacyl-[acyl-carrier-protein] synthase III C-terminal" evidence="3">
    <location>
        <begin position="242"/>
        <end position="331"/>
    </location>
</feature>
<evidence type="ECO:0000259" key="3">
    <source>
        <dbReference type="Pfam" id="PF08541"/>
    </source>
</evidence>
<dbReference type="PANTHER" id="PTHR34069:SF2">
    <property type="entry name" value="BETA-KETOACYL-[ACYL-CARRIER-PROTEIN] SYNTHASE III"/>
    <property type="match status" value="1"/>
</dbReference>
<dbReference type="EMBL" id="BDFE01000017">
    <property type="protein sequence ID" value="GAU09373.1"/>
    <property type="molecule type" value="Genomic_DNA"/>
</dbReference>
<dbReference type="PANTHER" id="PTHR34069">
    <property type="entry name" value="3-OXOACYL-[ACYL-CARRIER-PROTEIN] SYNTHASE 3"/>
    <property type="match status" value="1"/>
</dbReference>
<evidence type="ECO:0000313" key="5">
    <source>
        <dbReference type="EMBL" id="GAU09373.1"/>
    </source>
</evidence>
<name>A0A194AJ73_9BACT</name>
<protein>
    <submittedName>
        <fullName evidence="5">3-oxoacyl-ACP synthase</fullName>
    </submittedName>
</protein>
<gene>
    <name evidence="5" type="ORF">DPF_2099</name>
</gene>
<dbReference type="OrthoDB" id="9815506at2"/>
<dbReference type="CDD" id="cd00830">
    <property type="entry name" value="KAS_III"/>
    <property type="match status" value="1"/>
</dbReference>
<dbReference type="NCBIfam" id="NF006829">
    <property type="entry name" value="PRK09352.1"/>
    <property type="match status" value="1"/>
</dbReference>
<dbReference type="Pfam" id="PF08545">
    <property type="entry name" value="ACP_syn_III"/>
    <property type="match status" value="1"/>
</dbReference>
<keyword evidence="6" id="KW-1185">Reference proteome</keyword>
<dbReference type="GO" id="GO:0004315">
    <property type="term" value="F:3-oxoacyl-[acyl-carrier-protein] synthase activity"/>
    <property type="evidence" value="ECO:0007669"/>
    <property type="project" value="InterPro"/>
</dbReference>
<accession>A0A194AJ73</accession>
<dbReference type="STRING" id="1592317.DPF_2099"/>
<dbReference type="InterPro" id="IPR013751">
    <property type="entry name" value="ACP_syn_III_N"/>
</dbReference>
<evidence type="ECO:0000256" key="2">
    <source>
        <dbReference type="ARBA" id="ARBA00023315"/>
    </source>
</evidence>
<dbReference type="InterPro" id="IPR016039">
    <property type="entry name" value="Thiolase-like"/>
</dbReference>
<feature type="domain" description="Beta-ketoacyl-[acyl-carrier-protein] synthase III N-terminal" evidence="4">
    <location>
        <begin position="108"/>
        <end position="185"/>
    </location>
</feature>
<keyword evidence="2" id="KW-0012">Acyltransferase</keyword>
<dbReference type="SUPFAM" id="SSF53901">
    <property type="entry name" value="Thiolase-like"/>
    <property type="match status" value="1"/>
</dbReference>
<dbReference type="AlphaFoldDB" id="A0A194AJ73"/>
<reference evidence="6" key="1">
    <citation type="submission" date="2016-06" db="EMBL/GenBank/DDBJ databases">
        <title>Draft genome sequence of Desulfoplanes formicivorans strain Pf12B.</title>
        <authorList>
            <person name="Watanabe M."/>
            <person name="Kojima H."/>
            <person name="Fukui M."/>
        </authorList>
    </citation>
    <scope>NUCLEOTIDE SEQUENCE [LARGE SCALE GENOMIC DNA]</scope>
    <source>
        <strain evidence="6">Pf12B</strain>
    </source>
</reference>
<sequence>MNAKVKAIEYYLPKGTLDNEELEAIYDGWSAGKIEKKTGIRVRHIAGEHETASDLGYHAAMKLFESGAITPDEIDFILFCSESPDYPIPPCACVLQDRLNIPNTAGALDFNLGCSGFVYGLGLAQGLIASGQAKNMLLITSETYSKYIHPDDKSVRTIFGDGAAATLITASKEQQIGPFVYGTDGSGFSNLIMTKGGTRSQSSIDSLQLSEKTQFPDNLFMNGPEIFNFTIKAVPTAINQLLEKAKMGLDDIDYFVFHQANKYMVEHLRQKIGIDKNKFFIDILETGNTVSASVPIALSKAVTKGVIKAGDLVLVIGYGVGYSWGTTLIRWEG</sequence>
<dbReference type="Proteomes" id="UP000095200">
    <property type="component" value="Unassembled WGS sequence"/>
</dbReference>
<organism evidence="5 6">
    <name type="scientific">Desulfoplanes formicivorans</name>
    <dbReference type="NCBI Taxonomy" id="1592317"/>
    <lineage>
        <taxon>Bacteria</taxon>
        <taxon>Pseudomonadati</taxon>
        <taxon>Thermodesulfobacteriota</taxon>
        <taxon>Desulfovibrionia</taxon>
        <taxon>Desulfovibrionales</taxon>
        <taxon>Desulfoplanaceae</taxon>
        <taxon>Desulfoplanes</taxon>
    </lineage>
</organism>
<dbReference type="Pfam" id="PF08541">
    <property type="entry name" value="ACP_syn_III_C"/>
    <property type="match status" value="1"/>
</dbReference>
<dbReference type="Gene3D" id="3.40.47.10">
    <property type="match status" value="1"/>
</dbReference>
<proteinExistence type="predicted"/>
<dbReference type="RefSeq" id="WP_069859610.1">
    <property type="nucleotide sequence ID" value="NZ_BDFE01000017.1"/>
</dbReference>
<dbReference type="GO" id="GO:0006633">
    <property type="term" value="P:fatty acid biosynthetic process"/>
    <property type="evidence" value="ECO:0007669"/>
    <property type="project" value="InterPro"/>
</dbReference>
<dbReference type="GO" id="GO:0044550">
    <property type="term" value="P:secondary metabolite biosynthetic process"/>
    <property type="evidence" value="ECO:0007669"/>
    <property type="project" value="TreeGrafter"/>
</dbReference>
<evidence type="ECO:0000259" key="4">
    <source>
        <dbReference type="Pfam" id="PF08545"/>
    </source>
</evidence>
<comment type="caution">
    <text evidence="5">The sequence shown here is derived from an EMBL/GenBank/DDBJ whole genome shotgun (WGS) entry which is preliminary data.</text>
</comment>
<evidence type="ECO:0000313" key="6">
    <source>
        <dbReference type="Proteomes" id="UP000095200"/>
    </source>
</evidence>